<dbReference type="Pfam" id="PF21317">
    <property type="entry name" value="BetaGal_ABD_1"/>
    <property type="match status" value="1"/>
</dbReference>
<name>A0AAW0T0Z6_SCYPA</name>
<feature type="domain" description="Beta-galactosidase galactose-binding" evidence="10">
    <location>
        <begin position="630"/>
        <end position="689"/>
    </location>
</feature>
<dbReference type="InterPro" id="IPR048912">
    <property type="entry name" value="BetaGal1-like_ABD1"/>
</dbReference>
<dbReference type="PIRSF" id="PIRSF006336">
    <property type="entry name" value="B-gal"/>
    <property type="match status" value="1"/>
</dbReference>
<evidence type="ECO:0000313" key="11">
    <source>
        <dbReference type="EMBL" id="KAK8381238.1"/>
    </source>
</evidence>
<dbReference type="InterPro" id="IPR001944">
    <property type="entry name" value="Glycoside_Hdrlase_35"/>
</dbReference>
<gene>
    <name evidence="11" type="ORF">O3P69_008241</name>
</gene>
<feature type="active site" description="Proton donor" evidence="4">
    <location>
        <position position="253"/>
    </location>
</feature>
<accession>A0AAW0T0Z6</accession>
<dbReference type="SUPFAM" id="SSF51445">
    <property type="entry name" value="(Trans)glycosidases"/>
    <property type="match status" value="1"/>
</dbReference>
<feature type="compositionally biased region" description="Polar residues" evidence="7">
    <location>
        <begin position="1"/>
        <end position="12"/>
    </location>
</feature>
<dbReference type="FunFam" id="2.60.120.260:FF:000049">
    <property type="entry name" value="Beta-galactosidase"/>
    <property type="match status" value="1"/>
</dbReference>
<dbReference type="PROSITE" id="PS01182">
    <property type="entry name" value="GLYCOSYL_HYDROL_F35"/>
    <property type="match status" value="1"/>
</dbReference>
<dbReference type="InterPro" id="IPR031330">
    <property type="entry name" value="Gly_Hdrlase_35_cat"/>
</dbReference>
<organism evidence="11 12">
    <name type="scientific">Scylla paramamosain</name>
    <name type="common">Mud crab</name>
    <dbReference type="NCBI Taxonomy" id="85552"/>
    <lineage>
        <taxon>Eukaryota</taxon>
        <taxon>Metazoa</taxon>
        <taxon>Ecdysozoa</taxon>
        <taxon>Arthropoda</taxon>
        <taxon>Crustacea</taxon>
        <taxon>Multicrustacea</taxon>
        <taxon>Malacostraca</taxon>
        <taxon>Eumalacostraca</taxon>
        <taxon>Eucarida</taxon>
        <taxon>Decapoda</taxon>
        <taxon>Pleocyemata</taxon>
        <taxon>Brachyura</taxon>
        <taxon>Eubrachyura</taxon>
        <taxon>Portunoidea</taxon>
        <taxon>Portunidae</taxon>
        <taxon>Portuninae</taxon>
        <taxon>Scylla</taxon>
    </lineage>
</organism>
<evidence type="ECO:0000256" key="4">
    <source>
        <dbReference type="PIRSR" id="PIRSR006336-1"/>
    </source>
</evidence>
<keyword evidence="3 5" id="KW-0326">Glycosidase</keyword>
<evidence type="ECO:0000256" key="6">
    <source>
        <dbReference type="RuleBase" id="RU003679"/>
    </source>
</evidence>
<evidence type="ECO:0000259" key="10">
    <source>
        <dbReference type="Pfam" id="PF21467"/>
    </source>
</evidence>
<feature type="region of interest" description="Disordered" evidence="7">
    <location>
        <begin position="1"/>
        <end position="88"/>
    </location>
</feature>
<feature type="domain" description="Glycoside hydrolase 35 catalytic" evidence="8">
    <location>
        <begin position="99"/>
        <end position="428"/>
    </location>
</feature>
<dbReference type="PANTHER" id="PTHR23421">
    <property type="entry name" value="BETA-GALACTOSIDASE RELATED"/>
    <property type="match status" value="1"/>
</dbReference>
<comment type="catalytic activity">
    <reaction evidence="5">
        <text>Hydrolysis of terminal non-reducing beta-D-galactose residues in beta-D-galactosides.</text>
        <dbReference type="EC" id="3.2.1.23"/>
    </reaction>
</comment>
<dbReference type="Proteomes" id="UP001487740">
    <property type="component" value="Unassembled WGS sequence"/>
</dbReference>
<evidence type="ECO:0000256" key="5">
    <source>
        <dbReference type="RuleBase" id="RU000675"/>
    </source>
</evidence>
<dbReference type="AlphaFoldDB" id="A0AAW0T0Z6"/>
<proteinExistence type="inferred from homology"/>
<protein>
    <recommendedName>
        <fullName evidence="5">Beta-galactosidase</fullName>
        <ecNumber evidence="5">3.2.1.23</ecNumber>
    </recommendedName>
</protein>
<evidence type="ECO:0000256" key="1">
    <source>
        <dbReference type="ARBA" id="ARBA00009809"/>
    </source>
</evidence>
<feature type="active site" description="Nucleophile" evidence="4">
    <location>
        <position position="334"/>
    </location>
</feature>
<dbReference type="Pfam" id="PF01301">
    <property type="entry name" value="Glyco_hydro_35"/>
    <property type="match status" value="1"/>
</dbReference>
<dbReference type="EMBL" id="JARAKH010000041">
    <property type="protein sequence ID" value="KAK8381238.1"/>
    <property type="molecule type" value="Genomic_DNA"/>
</dbReference>
<dbReference type="InterPro" id="IPR017853">
    <property type="entry name" value="GH"/>
</dbReference>
<comment type="similarity">
    <text evidence="1 6">Belongs to the glycosyl hydrolase 35 family.</text>
</comment>
<dbReference type="Gene3D" id="2.60.120.260">
    <property type="entry name" value="Galactose-binding domain-like"/>
    <property type="match status" value="2"/>
</dbReference>
<keyword evidence="2 5" id="KW-0378">Hydrolase</keyword>
<keyword evidence="12" id="KW-1185">Reference proteome</keyword>
<evidence type="ECO:0000259" key="8">
    <source>
        <dbReference type="Pfam" id="PF01301"/>
    </source>
</evidence>
<reference evidence="11 12" key="1">
    <citation type="submission" date="2023-03" db="EMBL/GenBank/DDBJ databases">
        <title>High-quality genome of Scylla paramamosain provides insights in environmental adaptation.</title>
        <authorList>
            <person name="Zhang L."/>
        </authorList>
    </citation>
    <scope>NUCLEOTIDE SEQUENCE [LARGE SCALE GENOMIC DNA]</scope>
    <source>
        <strain evidence="11">LZ_2023a</strain>
        <tissue evidence="11">Muscle</tissue>
    </source>
</reference>
<dbReference type="GO" id="GO:0005975">
    <property type="term" value="P:carbohydrate metabolic process"/>
    <property type="evidence" value="ECO:0007669"/>
    <property type="project" value="InterPro"/>
</dbReference>
<dbReference type="GO" id="GO:0004565">
    <property type="term" value="F:beta-galactosidase activity"/>
    <property type="evidence" value="ECO:0007669"/>
    <property type="project" value="UniProtKB-EC"/>
</dbReference>
<evidence type="ECO:0000256" key="2">
    <source>
        <dbReference type="ARBA" id="ARBA00022801"/>
    </source>
</evidence>
<dbReference type="Pfam" id="PF21467">
    <property type="entry name" value="BetaGal_gal-bd"/>
    <property type="match status" value="1"/>
</dbReference>
<evidence type="ECO:0000256" key="7">
    <source>
        <dbReference type="SAM" id="MobiDB-lite"/>
    </source>
</evidence>
<feature type="domain" description="Beta-galactosidase 1-like first all-beta" evidence="9">
    <location>
        <begin position="490"/>
        <end position="608"/>
    </location>
</feature>
<dbReference type="EC" id="3.2.1.23" evidence="5"/>
<evidence type="ECO:0000256" key="3">
    <source>
        <dbReference type="ARBA" id="ARBA00023295"/>
    </source>
</evidence>
<dbReference type="SUPFAM" id="SSF49785">
    <property type="entry name" value="Galactose-binding domain-like"/>
    <property type="match status" value="1"/>
</dbReference>
<dbReference type="InterPro" id="IPR019801">
    <property type="entry name" value="Glyco_hydro_35_CS"/>
</dbReference>
<dbReference type="InterPro" id="IPR048913">
    <property type="entry name" value="BetaGal_gal-bd"/>
</dbReference>
<comment type="caution">
    <text evidence="11">The sequence shown here is derived from an EMBL/GenBank/DDBJ whole genome shotgun (WGS) entry which is preliminary data.</text>
</comment>
<dbReference type="InterPro" id="IPR008979">
    <property type="entry name" value="Galactose-bd-like_sf"/>
</dbReference>
<evidence type="ECO:0000259" key="9">
    <source>
        <dbReference type="Pfam" id="PF21317"/>
    </source>
</evidence>
<dbReference type="InterPro" id="IPR026283">
    <property type="entry name" value="B-gal_1-like"/>
</dbReference>
<dbReference type="PRINTS" id="PR00742">
    <property type="entry name" value="GLHYDRLASE35"/>
</dbReference>
<evidence type="ECO:0000313" key="12">
    <source>
        <dbReference type="Proteomes" id="UP001487740"/>
    </source>
</evidence>
<dbReference type="Gene3D" id="3.20.20.80">
    <property type="entry name" value="Glycosidases"/>
    <property type="match status" value="1"/>
</dbReference>
<sequence length="712" mass="79733">MKVNHCHNSSIPITGHAAHHASRSHLDNDKPANPSASQPASYPTPPPAVNSLPRHKRSLSSTRLHDPQHASPRLRPGGLSPPPAGKRRARGLVAEGSTFTLNGKPILIFSGAFHYFRVHPAYWRDTLRKMRAAGLNAVETYTPWNLHEPRQGEFDFGQLGESMSPFLDIRSFLQMAQEEDLFVIFRPGSYICSEWEFGGMPSFLLRDYTMQVRTYYEGFRKAAAAYFDALLPHVVDLQFTRGGPIIAVQVENEYGHFGYDTDPRDTLYLEFLRDNMIANGFQESLFFTSDTPTGTQDLGAIPGVLMTANFNSDVEENLDLLKEMQPNRPLMVMEFWTGWFDHWLSGVHATVSPERYSDIFERIMKYNSSINMYMFIGGTSFGFMAGANTLDVWPKYAPDVSSYDYDAVLTEAGDYTAKYNLTMEIIRKYNPLTGIVDHPIPPPQRPKTAYPAVQITEAISLPTLVSQHESIETLEGPVNMEALPINNNNGQAHGYILYSTNVHLNPDAKLKIRGHVRDMAQVIVDGEVITKPYAKPGDVNGFGFWNGRDQELTLPGSNALAELSILVENLGRVNYGKPHKFHQKKGLWEGPVSVDSLQLNEWKMTPLEFKTSKINSLTGWSPFNGSLSSPAVYRGVLEVSGEPQDTWVDMRTWGKGVVFINGFNLGRFWHPGPTKTLYLPAPLLKEGANEVVVFEQYTAASEIVFSDVPILH</sequence>